<name>A0A1H2EBN9_9PROT</name>
<sequence>MINPSVDNQVSENRPRWFRWFASVISIMLVCVLLAGYWLLNSQSGLQWTFSVVHRLSSGAIHFDGVRGALHDLRIENIHFVDDEFKLEGQNIRIVWNPGKLFYKQIAIDQLTAETFKIHHWASEEDTPHRTLPESLNLPLALSIHALTIDSMYMATAENKSAELIITNLVLALESDGHMHHLKSLNFHTPWGSVNALAEFNGSSPFDLSAQIDLSGVDPWGDAQMLITGSLERMKIQASTVQSTITGDLQLQLHPFADNPVVQLDANIEQLNPASFIAASPQASLSLSAHFAQNDSGQLQGKVRIENHATAPYDAGGLPLSLFSTQAWITSESLKLQDIDVQMDGDGLLRGDLIWHWDEQFGSADIRVERLNPYHIDSRLQAAQVSGQIQWSGNVQTQSARIHLQDKSVNLAAVIARSRENVTLEQLNLQRNQSQFTGRGKLALGHEKLFELSGQLANFNIADFVRTVDSNLNAVLHLSGQLSPHVSGVLKYTIQNSRLAKSPVSGSGEIAFNGLNAFDGKVELKAGSNHLVAQGSMGAKGNAFDLRLKAADLAQLGFGLAGDLQAHVNLTGSFEAPDLDLKLTSKRLYLQDNRSVSGVAVDASLHNEVISLEALIEHYDAHEKIAIKKLTIGTQGKISNHNLSIKAQINENITFRLAAAGGVDPKKPLQSLRWTGQFTEIATTGKMPVRLLSPAAFSVSAQSVSLDQARFSISGGFASLDQLHWTSKDWKTQGNFSGIALFPGSQQAFNQSPLQLGGHWNFVSTQQLMGNLKIFQEQGDWYLPGEVPQPLGMEKLQLIVTAERGKLISEFNLFSQSIGSITADLTMPIKQSASSWSISHESALHGKVNVDINTFNWFNALLDGSMSAEGQIQAHVDIQGTLQQPDFSGTVSGSKLSVVLLDQGINLQQGTLAARFHQTDLKIDRLHFITPHEVPPDKRLFGDFESEDMRGSLTITGNIGLAGNESRMDFTIHQLPLVHKAEYWVIASGSGEIRFQNSRLNLKGNLWADAGLLLQPPEGHPELAEDIVFVNAPEQTVQNLSLLLNMSLNLGERFHIRVAGLEGRLTGQLQVQSDENNKLKLNGTIATQDTSFKAYGQNLSVKRGIVSFQGPLDDPELNILALRENLAVEAGVEIMGSVRYPRVKLISTPDVPDTEKLSWIVLGRKPDASGLDTSVLLAAAGSILGGQSGGGITEKISAALGVDEISFRQAGVGSSLTGQIGVVGKRLSSRAYLSYERGLTATTMGITKLTYNLTPKVTIVTQAGEDSAADLFYTIQFD</sequence>
<evidence type="ECO:0000259" key="6">
    <source>
        <dbReference type="Pfam" id="PF04357"/>
    </source>
</evidence>
<keyword evidence="8" id="KW-1185">Reference proteome</keyword>
<dbReference type="Pfam" id="PF04357">
    <property type="entry name" value="TamB"/>
    <property type="match status" value="1"/>
</dbReference>
<feature type="transmembrane region" description="Helical" evidence="5">
    <location>
        <begin position="20"/>
        <end position="40"/>
    </location>
</feature>
<dbReference type="InterPro" id="IPR007452">
    <property type="entry name" value="TamB_C"/>
</dbReference>
<dbReference type="AlphaFoldDB" id="A0A1H2EBN9"/>
<dbReference type="GO" id="GO:0005886">
    <property type="term" value="C:plasma membrane"/>
    <property type="evidence" value="ECO:0007669"/>
    <property type="project" value="InterPro"/>
</dbReference>
<evidence type="ECO:0000256" key="3">
    <source>
        <dbReference type="ARBA" id="ARBA00022989"/>
    </source>
</evidence>
<evidence type="ECO:0000256" key="4">
    <source>
        <dbReference type="ARBA" id="ARBA00023136"/>
    </source>
</evidence>
<evidence type="ECO:0000313" key="8">
    <source>
        <dbReference type="Proteomes" id="UP000182882"/>
    </source>
</evidence>
<keyword evidence="2 5" id="KW-0812">Transmembrane</keyword>
<proteinExistence type="predicted"/>
<comment type="subcellular location">
    <subcellularLocation>
        <location evidence="1">Membrane</location>
        <topology evidence="1">Single-pass membrane protein</topology>
    </subcellularLocation>
</comment>
<dbReference type="PANTHER" id="PTHR36985">
    <property type="entry name" value="TRANSLOCATION AND ASSEMBLY MODULE SUBUNIT TAMB"/>
    <property type="match status" value="1"/>
</dbReference>
<feature type="domain" description="Translocation and assembly module TamB C-terminal" evidence="6">
    <location>
        <begin position="949"/>
        <end position="1277"/>
    </location>
</feature>
<dbReference type="GO" id="GO:0097347">
    <property type="term" value="C:TAM protein secretion complex"/>
    <property type="evidence" value="ECO:0007669"/>
    <property type="project" value="TreeGrafter"/>
</dbReference>
<evidence type="ECO:0000256" key="2">
    <source>
        <dbReference type="ARBA" id="ARBA00022692"/>
    </source>
</evidence>
<evidence type="ECO:0000313" key="7">
    <source>
        <dbReference type="EMBL" id="SDT92535.1"/>
    </source>
</evidence>
<dbReference type="GO" id="GO:0009306">
    <property type="term" value="P:protein secretion"/>
    <property type="evidence" value="ECO:0007669"/>
    <property type="project" value="InterPro"/>
</dbReference>
<protein>
    <submittedName>
        <fullName evidence="7">Autotransporter secretion inner membrane protein TamB</fullName>
    </submittedName>
</protein>
<keyword evidence="3 5" id="KW-1133">Transmembrane helix</keyword>
<accession>A0A1H2EBN9</accession>
<dbReference type="RefSeq" id="WP_062559890.1">
    <property type="nucleotide sequence ID" value="NZ_CP013341.1"/>
</dbReference>
<dbReference type="KEGG" id="nur:ATY38_14335"/>
<evidence type="ECO:0000256" key="5">
    <source>
        <dbReference type="SAM" id="Phobius"/>
    </source>
</evidence>
<dbReference type="PANTHER" id="PTHR36985:SF1">
    <property type="entry name" value="TRANSLOCATION AND ASSEMBLY MODULE SUBUNIT TAMB"/>
    <property type="match status" value="1"/>
</dbReference>
<keyword evidence="4 5" id="KW-0472">Membrane</keyword>
<reference evidence="8" key="1">
    <citation type="submission" date="2016-10" db="EMBL/GenBank/DDBJ databases">
        <authorList>
            <person name="Varghese N."/>
            <person name="Submissions S."/>
        </authorList>
    </citation>
    <scope>NUCLEOTIDE SEQUENCE [LARGE SCALE GENOMIC DNA]</scope>
    <source>
        <strain evidence="8">Nm10</strain>
    </source>
</reference>
<evidence type="ECO:0000256" key="1">
    <source>
        <dbReference type="ARBA" id="ARBA00004167"/>
    </source>
</evidence>
<organism evidence="7 8">
    <name type="scientific">Nitrosomonas ureae</name>
    <dbReference type="NCBI Taxonomy" id="44577"/>
    <lineage>
        <taxon>Bacteria</taxon>
        <taxon>Pseudomonadati</taxon>
        <taxon>Pseudomonadota</taxon>
        <taxon>Betaproteobacteria</taxon>
        <taxon>Nitrosomonadales</taxon>
        <taxon>Nitrosomonadaceae</taxon>
        <taxon>Nitrosomonas</taxon>
    </lineage>
</organism>
<gene>
    <name evidence="7" type="ORF">SAMN05216406_11117</name>
</gene>
<dbReference type="Proteomes" id="UP000182882">
    <property type="component" value="Unassembled WGS sequence"/>
</dbReference>
<dbReference type="EMBL" id="FNLN01000011">
    <property type="protein sequence ID" value="SDT92535.1"/>
    <property type="molecule type" value="Genomic_DNA"/>
</dbReference>